<evidence type="ECO:0000256" key="1">
    <source>
        <dbReference type="SAM" id="MobiDB-lite"/>
    </source>
</evidence>
<dbReference type="OrthoDB" id="1911848at2759"/>
<dbReference type="GO" id="GO:0004672">
    <property type="term" value="F:protein kinase activity"/>
    <property type="evidence" value="ECO:0007669"/>
    <property type="project" value="InterPro"/>
</dbReference>
<dbReference type="Proteomes" id="UP000326877">
    <property type="component" value="Unassembled WGS sequence"/>
</dbReference>
<dbReference type="GO" id="GO:0005524">
    <property type="term" value="F:ATP binding"/>
    <property type="evidence" value="ECO:0007669"/>
    <property type="project" value="InterPro"/>
</dbReference>
<dbReference type="PANTHER" id="PTHR37542:SF3">
    <property type="entry name" value="PRION-INHIBITION AND PROPAGATION HELO DOMAIN-CONTAINING PROTEIN"/>
    <property type="match status" value="1"/>
</dbReference>
<proteinExistence type="predicted"/>
<reference evidence="3" key="1">
    <citation type="submission" date="2019-04" db="EMBL/GenBank/DDBJ databases">
        <title>Friends and foes A comparative genomics studyof 23 Aspergillus species from section Flavi.</title>
        <authorList>
            <consortium name="DOE Joint Genome Institute"/>
            <person name="Kjaerbolling I."/>
            <person name="Vesth T."/>
            <person name="Frisvad J.C."/>
            <person name="Nybo J.L."/>
            <person name="Theobald S."/>
            <person name="Kildgaard S."/>
            <person name="Isbrandt T."/>
            <person name="Kuo A."/>
            <person name="Sato A."/>
            <person name="Lyhne E.K."/>
            <person name="Kogle M.E."/>
            <person name="Wiebenga A."/>
            <person name="Kun R.S."/>
            <person name="Lubbers R.J."/>
            <person name="Makela M.R."/>
            <person name="Barry K."/>
            <person name="Chovatia M."/>
            <person name="Clum A."/>
            <person name="Daum C."/>
            <person name="Haridas S."/>
            <person name="He G."/>
            <person name="LaButti K."/>
            <person name="Lipzen A."/>
            <person name="Mondo S."/>
            <person name="Riley R."/>
            <person name="Salamov A."/>
            <person name="Simmons B.A."/>
            <person name="Magnuson J.K."/>
            <person name="Henrissat B."/>
            <person name="Mortensen U.H."/>
            <person name="Larsen T.O."/>
            <person name="Devries R.P."/>
            <person name="Grigoriev I.V."/>
            <person name="Machida M."/>
            <person name="Baker S.E."/>
            <person name="Andersen M.R."/>
        </authorList>
    </citation>
    <scope>NUCLEOTIDE SEQUENCE [LARGE SCALE GENOMIC DNA]</scope>
    <source>
        <strain evidence="3">IBT 14317</strain>
    </source>
</reference>
<dbReference type="SUPFAM" id="SSF56112">
    <property type="entry name" value="Protein kinase-like (PK-like)"/>
    <property type="match status" value="1"/>
</dbReference>
<dbReference type="Gene3D" id="1.20.120.1020">
    <property type="entry name" value="Prion-inhibition and propagation, HeLo domain"/>
    <property type="match status" value="1"/>
</dbReference>
<accession>A0A5N7BZR5</accession>
<sequence length="590" mass="66341">MDIFQTTVTVIHEISRVTIFIRRVVQEIRSYEDNVSRLQSELEHEFIFLETFKKLFFSGDNFEIRQFKYLPDNLTRSVHNILTGLNKCLAEYRVIALKHGLDLSEAEVATGLEQTTATPSPLVLPIDEKVSEGYRDRFRAMIAALRQKTRAPEWALFSKAKIQALLAQYSEWTERLRQVMMLILLVEGRVGTLTARDIVTQSAGSALGLRKAAARQLRAQSNPPDDFGPLEGSFEALDTLSRPPSSDPSVMQYKYVLGSYTDAFGVSSITAIMEKHTFDIFSPTTTTIKERSDIRTALVRKLAWTLNDGDESSRSPDGIQDDHGTKSPEGSGKNTSHVKLLPCLGYLPIASDGYPSMIYKLPPGTTGGSISTLHDYILNFPRPPLGDRFSMALSLAASVLDVHSSGWVHKGIWSRGILVMPTQRRALYLLGWSTARPRSEEMGMWSMESDTETKDKKSRVPKQLEIELYRHPERYETKTASFTAKHDIYSVGIILLEIALWITMSKQFSEAITKAKEKDALPPARMVNNALARLSRDARVAQEMGEEYSHLIRRCLETDFEVEEYDEKESGLLGQFQALVVDRLSVGAAM</sequence>
<dbReference type="PANTHER" id="PTHR37542">
    <property type="entry name" value="HELO DOMAIN-CONTAINING PROTEIN-RELATED"/>
    <property type="match status" value="1"/>
</dbReference>
<dbReference type="PROSITE" id="PS50011">
    <property type="entry name" value="PROTEIN_KINASE_DOM"/>
    <property type="match status" value="1"/>
</dbReference>
<protein>
    <recommendedName>
        <fullName evidence="2">Protein kinase domain-containing protein</fullName>
    </recommendedName>
</protein>
<dbReference type="Gene3D" id="1.10.510.10">
    <property type="entry name" value="Transferase(Phosphotransferase) domain 1"/>
    <property type="match status" value="1"/>
</dbReference>
<organism evidence="3">
    <name type="scientific">Petromyces alliaceus</name>
    <name type="common">Aspergillus alliaceus</name>
    <dbReference type="NCBI Taxonomy" id="209559"/>
    <lineage>
        <taxon>Eukaryota</taxon>
        <taxon>Fungi</taxon>
        <taxon>Dikarya</taxon>
        <taxon>Ascomycota</taxon>
        <taxon>Pezizomycotina</taxon>
        <taxon>Eurotiomycetes</taxon>
        <taxon>Eurotiomycetidae</taxon>
        <taxon>Eurotiales</taxon>
        <taxon>Aspergillaceae</taxon>
        <taxon>Aspergillus</taxon>
        <taxon>Aspergillus subgen. Circumdati</taxon>
    </lineage>
</organism>
<dbReference type="EMBL" id="ML735296">
    <property type="protein sequence ID" value="KAE8387269.1"/>
    <property type="molecule type" value="Genomic_DNA"/>
</dbReference>
<dbReference type="AlphaFoldDB" id="A0A5N7BZR5"/>
<feature type="domain" description="Protein kinase" evidence="2">
    <location>
        <begin position="179"/>
        <end position="580"/>
    </location>
</feature>
<dbReference type="InterPro" id="IPR000719">
    <property type="entry name" value="Prot_kinase_dom"/>
</dbReference>
<feature type="region of interest" description="Disordered" evidence="1">
    <location>
        <begin position="220"/>
        <end position="246"/>
    </location>
</feature>
<evidence type="ECO:0000313" key="3">
    <source>
        <dbReference type="EMBL" id="KAE8387269.1"/>
    </source>
</evidence>
<gene>
    <name evidence="3" type="ORF">BDV23DRAFT_161567</name>
</gene>
<evidence type="ECO:0000259" key="2">
    <source>
        <dbReference type="PROSITE" id="PS50011"/>
    </source>
</evidence>
<dbReference type="InterPro" id="IPR038305">
    <property type="entry name" value="HeLo_sf"/>
</dbReference>
<dbReference type="InterPro" id="IPR011009">
    <property type="entry name" value="Kinase-like_dom_sf"/>
</dbReference>
<name>A0A5N7BZR5_PETAA</name>
<feature type="region of interest" description="Disordered" evidence="1">
    <location>
        <begin position="308"/>
        <end position="334"/>
    </location>
</feature>